<dbReference type="EnsemblPlants" id="MELO3C019412.2.1">
    <property type="protein sequence ID" value="MELO3C019412.2.1"/>
    <property type="gene ID" value="MELO3C019412.2"/>
</dbReference>
<dbReference type="Gramene" id="MELO3C019412.2.1">
    <property type="protein sequence ID" value="MELO3C019412.2.1"/>
    <property type="gene ID" value="MELO3C019412.2"/>
</dbReference>
<evidence type="ECO:0000313" key="1">
    <source>
        <dbReference type="EnsemblPlants" id="MELO3C019412.2.1"/>
    </source>
</evidence>
<dbReference type="AlphaFoldDB" id="A0A9I9DIY4"/>
<protein>
    <submittedName>
        <fullName evidence="1">Uncharacterized protein</fullName>
    </submittedName>
</protein>
<sequence length="49" mass="5902">MEPEMGCCKNEREKQERQWEVEINGGQLQFHEESLKFKKGLRFREIGFA</sequence>
<reference evidence="1" key="1">
    <citation type="submission" date="2023-03" db="UniProtKB">
        <authorList>
            <consortium name="EnsemblPlants"/>
        </authorList>
    </citation>
    <scope>IDENTIFICATION</scope>
</reference>
<proteinExistence type="predicted"/>
<organism evidence="1">
    <name type="scientific">Cucumis melo</name>
    <name type="common">Muskmelon</name>
    <dbReference type="NCBI Taxonomy" id="3656"/>
    <lineage>
        <taxon>Eukaryota</taxon>
        <taxon>Viridiplantae</taxon>
        <taxon>Streptophyta</taxon>
        <taxon>Embryophyta</taxon>
        <taxon>Tracheophyta</taxon>
        <taxon>Spermatophyta</taxon>
        <taxon>Magnoliopsida</taxon>
        <taxon>eudicotyledons</taxon>
        <taxon>Gunneridae</taxon>
        <taxon>Pentapetalae</taxon>
        <taxon>rosids</taxon>
        <taxon>fabids</taxon>
        <taxon>Cucurbitales</taxon>
        <taxon>Cucurbitaceae</taxon>
        <taxon>Benincaseae</taxon>
        <taxon>Cucumis</taxon>
    </lineage>
</organism>
<name>A0A9I9DIY4_CUCME</name>
<accession>A0A9I9DIY4</accession>